<protein>
    <submittedName>
        <fullName evidence="5">Uncharacterized protein</fullName>
    </submittedName>
</protein>
<proteinExistence type="predicted"/>
<keyword evidence="3" id="KW-0732">Signal</keyword>
<evidence type="ECO:0000256" key="2">
    <source>
        <dbReference type="SAM" id="Phobius"/>
    </source>
</evidence>
<keyword evidence="2" id="KW-0472">Membrane</keyword>
<dbReference type="OMA" id="ETHRSYH"/>
<feature type="transmembrane region" description="Helical" evidence="2">
    <location>
        <begin position="28"/>
        <end position="51"/>
    </location>
</feature>
<keyword evidence="4" id="KW-1185">Reference proteome</keyword>
<feature type="chain" id="PRO_5029863936" evidence="3">
    <location>
        <begin position="19"/>
        <end position="267"/>
    </location>
</feature>
<dbReference type="OrthoDB" id="5824386at2759"/>
<evidence type="ECO:0000313" key="5">
    <source>
        <dbReference type="WBParaSite" id="HCON_00101530-00001"/>
    </source>
</evidence>
<dbReference type="Proteomes" id="UP000025227">
    <property type="component" value="Unplaced"/>
</dbReference>
<dbReference type="WBParaSite" id="HCON_00101530-00001">
    <property type="protein sequence ID" value="HCON_00101530-00001"/>
    <property type="gene ID" value="HCON_00101530"/>
</dbReference>
<name>A0A7I4YJJ1_HAECO</name>
<accession>A0A7I4YJJ1</accession>
<sequence length="267" mass="29551">MSGRLVFTTTLCIPLVAAFDWGDFHKVAVIFFSFFGPAVILGAIAAVAYFACVRSWYESFREEVRETHRSYHPWPPGSAKWQLQQYVRGNGPPPVKHLKATPPTMIQKSALTPIPPGQLFSPAPHPNGSTAQEQIISPSPQPNTKLEPIQESQMSLQSPPPSVQNKMNNYREKVVSPQPLEIYCGPSSTYVPYTVSSPHERSASTQLASPSYTLIESGQDNGTMKVLPRPMFNEAGQQLEAITVRTTTTTRRTTILSPIPKRPYTVV</sequence>
<feature type="region of interest" description="Disordered" evidence="1">
    <location>
        <begin position="116"/>
        <end position="163"/>
    </location>
</feature>
<feature type="signal peptide" evidence="3">
    <location>
        <begin position="1"/>
        <end position="18"/>
    </location>
</feature>
<feature type="compositionally biased region" description="Polar residues" evidence="1">
    <location>
        <begin position="127"/>
        <end position="163"/>
    </location>
</feature>
<organism evidence="4 5">
    <name type="scientific">Haemonchus contortus</name>
    <name type="common">Barber pole worm</name>
    <dbReference type="NCBI Taxonomy" id="6289"/>
    <lineage>
        <taxon>Eukaryota</taxon>
        <taxon>Metazoa</taxon>
        <taxon>Ecdysozoa</taxon>
        <taxon>Nematoda</taxon>
        <taxon>Chromadorea</taxon>
        <taxon>Rhabditida</taxon>
        <taxon>Rhabditina</taxon>
        <taxon>Rhabditomorpha</taxon>
        <taxon>Strongyloidea</taxon>
        <taxon>Trichostrongylidae</taxon>
        <taxon>Haemonchus</taxon>
    </lineage>
</organism>
<keyword evidence="2" id="KW-0812">Transmembrane</keyword>
<evidence type="ECO:0000313" key="4">
    <source>
        <dbReference type="Proteomes" id="UP000025227"/>
    </source>
</evidence>
<reference evidence="5" key="1">
    <citation type="submission" date="2020-12" db="UniProtKB">
        <authorList>
            <consortium name="WormBaseParasite"/>
        </authorList>
    </citation>
    <scope>IDENTIFICATION</scope>
    <source>
        <strain evidence="5">MHco3</strain>
    </source>
</reference>
<keyword evidence="2" id="KW-1133">Transmembrane helix</keyword>
<dbReference type="AlphaFoldDB" id="A0A7I4YJJ1"/>
<evidence type="ECO:0000256" key="3">
    <source>
        <dbReference type="SAM" id="SignalP"/>
    </source>
</evidence>
<evidence type="ECO:0000256" key="1">
    <source>
        <dbReference type="SAM" id="MobiDB-lite"/>
    </source>
</evidence>